<keyword evidence="2" id="KW-1185">Reference proteome</keyword>
<dbReference type="Proteomes" id="UP000001396">
    <property type="component" value="Unassembled WGS sequence"/>
</dbReference>
<protein>
    <submittedName>
        <fullName evidence="1">Uncharacterized protein</fullName>
    </submittedName>
</protein>
<evidence type="ECO:0000313" key="1">
    <source>
        <dbReference type="EMBL" id="EFA85712.1"/>
    </source>
</evidence>
<dbReference type="InParanoid" id="D3AXN5"/>
<dbReference type="EMBL" id="ADBJ01000004">
    <property type="protein sequence ID" value="EFA85712.1"/>
    <property type="molecule type" value="Genomic_DNA"/>
</dbReference>
<reference evidence="1 2" key="1">
    <citation type="journal article" date="2011" name="Genome Res.">
        <title>Phylogeny-wide analysis of social amoeba genomes highlights ancient origins for complex intercellular communication.</title>
        <authorList>
            <person name="Heidel A.J."/>
            <person name="Lawal H.M."/>
            <person name="Felder M."/>
            <person name="Schilde C."/>
            <person name="Helps N.R."/>
            <person name="Tunggal B."/>
            <person name="Rivero F."/>
            <person name="John U."/>
            <person name="Schleicher M."/>
            <person name="Eichinger L."/>
            <person name="Platzer M."/>
            <person name="Noegel A.A."/>
            <person name="Schaap P."/>
            <person name="Gloeckner G."/>
        </authorList>
    </citation>
    <scope>NUCLEOTIDE SEQUENCE [LARGE SCALE GENOMIC DNA]</scope>
    <source>
        <strain evidence="2">ATCC 26659 / Pp 5 / PN500</strain>
    </source>
</reference>
<comment type="caution">
    <text evidence="1">The sequence shown here is derived from an EMBL/GenBank/DDBJ whole genome shotgun (WGS) entry which is preliminary data.</text>
</comment>
<evidence type="ECO:0000313" key="2">
    <source>
        <dbReference type="Proteomes" id="UP000001396"/>
    </source>
</evidence>
<accession>D3AXN5</accession>
<proteinExistence type="predicted"/>
<dbReference type="AlphaFoldDB" id="D3AXN5"/>
<gene>
    <name evidence="1" type="ORF">PPL_00942</name>
</gene>
<dbReference type="RefSeq" id="XP_020437818.1">
    <property type="nucleotide sequence ID" value="XM_020571960.1"/>
</dbReference>
<sequence>MDDILPFLSGQPFRLQSITNEEFYRRVQSRCRAYGVLVPSESYMYKHFLRKEYIHHTKYDVVCKDCEELKKLEALQARRVDPYPANSTKGLKIAKLKLHQFIAHKQREIYGQQKQAVINDLTGESAVILMDFSQIQHQQSLRQALIISVYCVQENAVYFTYHTYLAPTTTTKNDCAFVIGCLLKFLTNEPVFKTIKKLNIWTDGCTKHFKMTTNIYHGCNSCDAAASQIKQKINVLQRDTGIPLYTVQQVRDVINTMANHRAQIAHITTKPSAPPTMTNITKNHRYIFNVENNTISAYQHSGEVGNPVVYNANIEVIANVVNADPYLTDDLEYLLEDFARLDQNNNVQ</sequence>
<dbReference type="GeneID" id="31356472"/>
<organism evidence="1 2">
    <name type="scientific">Heterostelium pallidum (strain ATCC 26659 / Pp 5 / PN500)</name>
    <name type="common">Cellular slime mold</name>
    <name type="synonym">Polysphondylium pallidum</name>
    <dbReference type="NCBI Taxonomy" id="670386"/>
    <lineage>
        <taxon>Eukaryota</taxon>
        <taxon>Amoebozoa</taxon>
        <taxon>Evosea</taxon>
        <taxon>Eumycetozoa</taxon>
        <taxon>Dictyostelia</taxon>
        <taxon>Acytosteliales</taxon>
        <taxon>Acytosteliaceae</taxon>
        <taxon>Heterostelium</taxon>
    </lineage>
</organism>
<name>D3AXN5_HETP5</name>